<name>A0A078M4Z8_9BACL</name>
<dbReference type="EMBL" id="LN483074">
    <property type="protein sequence ID" value="CEA02538.1"/>
    <property type="molecule type" value="Genomic_DNA"/>
</dbReference>
<evidence type="ECO:0008006" key="2">
    <source>
        <dbReference type="Google" id="ProtNLM"/>
    </source>
</evidence>
<evidence type="ECO:0000313" key="1">
    <source>
        <dbReference type="EMBL" id="CEA02538.1"/>
    </source>
</evidence>
<protein>
    <recommendedName>
        <fullName evidence="2">RNA polymerase II</fullName>
    </recommendedName>
</protein>
<proteinExistence type="predicted"/>
<dbReference type="PATRIC" id="fig|1461583.4.peg.1250"/>
<dbReference type="HOGENOM" id="CLU_581143_0_0_9"/>
<reference evidence="1" key="1">
    <citation type="submission" date="2014-07" db="EMBL/GenBank/DDBJ databases">
        <authorList>
            <person name="Urmite Genomes Urmite Genomes"/>
        </authorList>
    </citation>
    <scope>NUCLEOTIDE SEQUENCE</scope>
    <source>
        <strain evidence="1">13S34_air</strain>
    </source>
</reference>
<gene>
    <name evidence="1" type="ORF">BN1050_01291</name>
</gene>
<dbReference type="AlphaFoldDB" id="A0A078M4Z8"/>
<accession>A0A078M4Z8</accession>
<organism evidence="1">
    <name type="scientific">Metalysinibacillus saudimassiliensis</name>
    <dbReference type="NCBI Taxonomy" id="1461583"/>
    <lineage>
        <taxon>Bacteria</taxon>
        <taxon>Bacillati</taxon>
        <taxon>Bacillota</taxon>
        <taxon>Bacilli</taxon>
        <taxon>Bacillales</taxon>
        <taxon>Caryophanaceae</taxon>
        <taxon>Metalysinibacillus</taxon>
    </lineage>
</organism>
<sequence length="470" mass="53305">MKFAMGLFAVLAGIIGGTLFFQYQAYCADLEAGNRAYYYAQEIETSFSNDELHVKHHFKGLPNQRMDIILPTHAKDVACLVEDTASCTRVDETMTYLTMGEATTQSISYTVPIAGGLAENKLLQNMFVQLKNGEVSYSILHMATDKVMAGKWITGLPFVGEQKLTMITNTMFSGDGDVRDLYWSVQPIALQQKEQHYAIYANEKPSADFLDEVVEVMGDTHIAIVKDPKFVTADTQEFLFLEAFDVATIENQILLTRLKQKYDFSKGEPWLVDVVATLALEREVGGQKAQDVLQTLYEEMTPEQVNEFKSRVLATEDQAITTKYLDSILREIFTMPTTYFEQNAATETGVFPLLFGDDREIYVNDYVKNDVNLVMKDGKVYYTADTLLPHLGYTAGEGNKGYYVNSAKSAYRFPRLPGFYVHNQTRHEVKSEPIIKINDSYFIEEGWLQRIFHVEIDKNAGRIQMKANLE</sequence>